<dbReference type="Proteomes" id="UP001387100">
    <property type="component" value="Unassembled WGS sequence"/>
</dbReference>
<dbReference type="NCBIfam" id="TIGR01509">
    <property type="entry name" value="HAD-SF-IA-v3"/>
    <property type="match status" value="1"/>
</dbReference>
<dbReference type="InterPro" id="IPR050155">
    <property type="entry name" value="HAD-like_hydrolase_sf"/>
</dbReference>
<dbReference type="GO" id="GO:0016787">
    <property type="term" value="F:hydrolase activity"/>
    <property type="evidence" value="ECO:0007669"/>
    <property type="project" value="UniProtKB-KW"/>
</dbReference>
<reference evidence="1 2" key="1">
    <citation type="journal article" date="2017" name="Int. J. Syst. Evol. Microbiol.">
        <title>Pseudokineococcus basanitobsidens sp. nov., isolated from volcanic rock.</title>
        <authorList>
            <person name="Lee D.W."/>
            <person name="Park M.Y."/>
            <person name="Kim J.J."/>
            <person name="Kim B.S."/>
        </authorList>
    </citation>
    <scope>NUCLEOTIDE SEQUENCE [LARGE SCALE GENOMIC DNA]</scope>
    <source>
        <strain evidence="1 2">DSM 103726</strain>
    </source>
</reference>
<evidence type="ECO:0000313" key="1">
    <source>
        <dbReference type="EMBL" id="MEJ5945971.1"/>
    </source>
</evidence>
<dbReference type="PANTHER" id="PTHR43434">
    <property type="entry name" value="PHOSPHOGLYCOLATE PHOSPHATASE"/>
    <property type="match status" value="1"/>
</dbReference>
<name>A0ABU8RLL7_9ACTN</name>
<comment type="caution">
    <text evidence="1">The sequence shown here is derived from an EMBL/GenBank/DDBJ whole genome shotgun (WGS) entry which is preliminary data.</text>
</comment>
<dbReference type="InterPro" id="IPR006439">
    <property type="entry name" value="HAD-SF_hydro_IA"/>
</dbReference>
<sequence>MPTSSDDHDAPARDADRLGVLLDVDGTLLDTNYLHVVAWARALRDAGAPPVPMAVLHRGIGLGGSELVRRVLGDGLGRPGSDAVDDDLVTTLTQGHSDHYAALRDEVSAFPRAADLIAELSGRGLAVVLATSGDAGDLDWMLPAIGAREELQGVLTSADVDAAKPAPDIFGRAAEANDLQPSRCVAVGDTVWDVESAGSAAIPCIGLTCGGSSRDELLQAGAAAVYATPADLLEHLDDSPLASLLARA</sequence>
<dbReference type="Pfam" id="PF00702">
    <property type="entry name" value="Hydrolase"/>
    <property type="match status" value="1"/>
</dbReference>
<keyword evidence="1" id="KW-0378">Hydrolase</keyword>
<dbReference type="SFLD" id="SFLDS00003">
    <property type="entry name" value="Haloacid_Dehalogenase"/>
    <property type="match status" value="1"/>
</dbReference>
<proteinExistence type="predicted"/>
<accession>A0ABU8RLL7</accession>
<keyword evidence="2" id="KW-1185">Reference proteome</keyword>
<gene>
    <name evidence="1" type="ORF">WDZ17_11785</name>
</gene>
<dbReference type="SUPFAM" id="SSF56784">
    <property type="entry name" value="HAD-like"/>
    <property type="match status" value="1"/>
</dbReference>
<dbReference type="InterPro" id="IPR023214">
    <property type="entry name" value="HAD_sf"/>
</dbReference>
<dbReference type="InterPro" id="IPR036412">
    <property type="entry name" value="HAD-like_sf"/>
</dbReference>
<dbReference type="PANTHER" id="PTHR43434:SF16">
    <property type="entry name" value="BLL8046 PROTEIN"/>
    <property type="match status" value="1"/>
</dbReference>
<protein>
    <submittedName>
        <fullName evidence="1">HAD family hydrolase</fullName>
        <ecNumber evidence="1">3.-.-.-</ecNumber>
    </submittedName>
</protein>
<dbReference type="SFLD" id="SFLDG01129">
    <property type="entry name" value="C1.5:_HAD__Beta-PGM__Phosphata"/>
    <property type="match status" value="1"/>
</dbReference>
<evidence type="ECO:0000313" key="2">
    <source>
        <dbReference type="Proteomes" id="UP001387100"/>
    </source>
</evidence>
<organism evidence="1 2">
    <name type="scientific">Pseudokineococcus basanitobsidens</name>
    <dbReference type="NCBI Taxonomy" id="1926649"/>
    <lineage>
        <taxon>Bacteria</taxon>
        <taxon>Bacillati</taxon>
        <taxon>Actinomycetota</taxon>
        <taxon>Actinomycetes</taxon>
        <taxon>Kineosporiales</taxon>
        <taxon>Kineosporiaceae</taxon>
        <taxon>Pseudokineococcus</taxon>
    </lineage>
</organism>
<dbReference type="EMBL" id="JBBIAA010000014">
    <property type="protein sequence ID" value="MEJ5945971.1"/>
    <property type="molecule type" value="Genomic_DNA"/>
</dbReference>
<dbReference type="EC" id="3.-.-.-" evidence="1"/>
<dbReference type="Gene3D" id="1.10.150.240">
    <property type="entry name" value="Putative phosphatase, domain 2"/>
    <property type="match status" value="1"/>
</dbReference>
<dbReference type="RefSeq" id="WP_339575356.1">
    <property type="nucleotide sequence ID" value="NZ_JBBIAA010000014.1"/>
</dbReference>
<dbReference type="Gene3D" id="3.40.50.1000">
    <property type="entry name" value="HAD superfamily/HAD-like"/>
    <property type="match status" value="1"/>
</dbReference>
<dbReference type="InterPro" id="IPR023198">
    <property type="entry name" value="PGP-like_dom2"/>
</dbReference>